<keyword evidence="8" id="KW-1185">Reference proteome</keyword>
<dbReference type="GO" id="GO:0004803">
    <property type="term" value="F:transposase activity"/>
    <property type="evidence" value="ECO:0007669"/>
    <property type="project" value="InterPro"/>
</dbReference>
<reference evidence="7 8" key="1">
    <citation type="submission" date="2013-12" db="EMBL/GenBank/DDBJ databases">
        <authorList>
            <person name="Stott M."/>
        </authorList>
    </citation>
    <scope>NUCLEOTIDE SEQUENCE [LARGE SCALE GENOMIC DNA]</scope>
    <source>
        <strain evidence="7 8">K22</strain>
    </source>
</reference>
<keyword evidence="5" id="KW-0233">DNA recombination</keyword>
<sequence length="232" mass="26787">MVELDPWGGETDRSVNQRQQPYRYTTYERDGDGVDQALMRSYHGWYSRFELPCLDFPSGHQRHIKSTNVLKRPFQEVKRRTKVVGVFPNEESLANLATVVMLRASEDWAFRRYMDMAPLSRRGRETHKNRDLTDSLDVHLPDSLFHLSSHVGCTAQRAWSERSLLSLGAAPICSILPVRRVIEYRSCCGRAWRSGVRSRWAGGQVISPLLITARARWSPSPLREYANWSPLR</sequence>
<dbReference type="InterPro" id="IPR001207">
    <property type="entry name" value="Transposase_mutator"/>
</dbReference>
<dbReference type="EMBL" id="CBXV010000011">
    <property type="protein sequence ID" value="CDM67181.1"/>
    <property type="molecule type" value="Genomic_DNA"/>
</dbReference>
<protein>
    <submittedName>
        <fullName evidence="7">Transposase</fullName>
    </submittedName>
</protein>
<evidence type="ECO:0000256" key="1">
    <source>
        <dbReference type="ARBA" id="ARBA00002190"/>
    </source>
</evidence>
<reference evidence="7 8" key="2">
    <citation type="submission" date="2015-01" db="EMBL/GenBank/DDBJ databases">
        <title>Complete genome sequence of Pyrinomonas methylaliphatogenes type strain K22T.</title>
        <authorList>
            <person name="Lee K.C.Y."/>
            <person name="Power J.F."/>
            <person name="Dunfield P.F."/>
            <person name="Morgan X.C."/>
            <person name="Huttenhower C."/>
            <person name="Stott M.B."/>
        </authorList>
    </citation>
    <scope>NUCLEOTIDE SEQUENCE [LARGE SCALE GENOMIC DNA]</scope>
    <source>
        <strain evidence="7 8">K22</strain>
    </source>
</reference>
<dbReference type="Pfam" id="PF00872">
    <property type="entry name" value="Transposase_mut"/>
    <property type="match status" value="1"/>
</dbReference>
<keyword evidence="4" id="KW-0238">DNA-binding</keyword>
<gene>
    <name evidence="7" type="ORF">PYK22_03230</name>
</gene>
<proteinExistence type="inferred from homology"/>
<evidence type="ECO:0000313" key="8">
    <source>
        <dbReference type="Proteomes" id="UP000031518"/>
    </source>
</evidence>
<evidence type="ECO:0000256" key="2">
    <source>
        <dbReference type="ARBA" id="ARBA00010961"/>
    </source>
</evidence>
<evidence type="ECO:0000256" key="6">
    <source>
        <dbReference type="SAM" id="MobiDB-lite"/>
    </source>
</evidence>
<accession>A0A0B6X1K6</accession>
<dbReference type="GO" id="GO:0003677">
    <property type="term" value="F:DNA binding"/>
    <property type="evidence" value="ECO:0007669"/>
    <property type="project" value="UniProtKB-KW"/>
</dbReference>
<dbReference type="STRING" id="454194.PYK22_03230"/>
<dbReference type="AlphaFoldDB" id="A0A0B6X1K6"/>
<evidence type="ECO:0000256" key="4">
    <source>
        <dbReference type="ARBA" id="ARBA00023125"/>
    </source>
</evidence>
<comment type="function">
    <text evidence="1">Required for the transposition of the insertion element.</text>
</comment>
<name>A0A0B6X1K6_9BACT</name>
<evidence type="ECO:0000313" key="7">
    <source>
        <dbReference type="EMBL" id="CDM67181.1"/>
    </source>
</evidence>
<comment type="similarity">
    <text evidence="2">Belongs to the transposase mutator family.</text>
</comment>
<dbReference type="Proteomes" id="UP000031518">
    <property type="component" value="Unassembled WGS sequence"/>
</dbReference>
<dbReference type="GO" id="GO:0006313">
    <property type="term" value="P:DNA transposition"/>
    <property type="evidence" value="ECO:0007669"/>
    <property type="project" value="InterPro"/>
</dbReference>
<evidence type="ECO:0000256" key="5">
    <source>
        <dbReference type="ARBA" id="ARBA00023172"/>
    </source>
</evidence>
<feature type="region of interest" description="Disordered" evidence="6">
    <location>
        <begin position="1"/>
        <end position="21"/>
    </location>
</feature>
<evidence type="ECO:0000256" key="3">
    <source>
        <dbReference type="ARBA" id="ARBA00022578"/>
    </source>
</evidence>
<organism evidence="7 8">
    <name type="scientific">Pyrinomonas methylaliphatogenes</name>
    <dbReference type="NCBI Taxonomy" id="454194"/>
    <lineage>
        <taxon>Bacteria</taxon>
        <taxon>Pseudomonadati</taxon>
        <taxon>Acidobacteriota</taxon>
        <taxon>Blastocatellia</taxon>
        <taxon>Blastocatellales</taxon>
        <taxon>Pyrinomonadaceae</taxon>
        <taxon>Pyrinomonas</taxon>
    </lineage>
</organism>
<keyword evidence="3" id="KW-0815">Transposition</keyword>